<sequence length="170" mass="18969">MKIAIGCDHIVTDIKIRVSDYLVEQGYDVIDVGTYNHVRTHYPIFGRKVGEAVTNGEADLGVVICGTGVGISNAVNKVPGIRAALVRDMTTAQYSKRELNANVIAFGGMITGELLMEDIITAFIKEEYQPSEENQKLIQKISDLETTNNSDNPDLFQEYLEKWDRGQYHD</sequence>
<protein>
    <submittedName>
        <fullName evidence="4">Galactose-6-phosphate isomerase subunit LacB</fullName>
    </submittedName>
</protein>
<comment type="caution">
    <text evidence="4">The sequence shown here is derived from an EMBL/GenBank/DDBJ whole genome shotgun (WGS) entry which is preliminary data.</text>
</comment>
<dbReference type="Proteomes" id="UP000273977">
    <property type="component" value="Unassembled WGS sequence"/>
</dbReference>
<evidence type="ECO:0000256" key="3">
    <source>
        <dbReference type="ARBA" id="ARBA00023235"/>
    </source>
</evidence>
<keyword evidence="3 4" id="KW-0413">Isomerase</keyword>
<dbReference type="InterPro" id="IPR036569">
    <property type="entry name" value="RpiB_LacA_LacB_sf"/>
</dbReference>
<dbReference type="GO" id="GO:0004751">
    <property type="term" value="F:ribose-5-phosphate isomerase activity"/>
    <property type="evidence" value="ECO:0007669"/>
    <property type="project" value="TreeGrafter"/>
</dbReference>
<dbReference type="PANTHER" id="PTHR30345:SF0">
    <property type="entry name" value="DNA DAMAGE-REPAIR_TOLERATION PROTEIN DRT102"/>
    <property type="match status" value="1"/>
</dbReference>
<proteinExistence type="inferred from homology"/>
<evidence type="ECO:0000256" key="1">
    <source>
        <dbReference type="ARBA" id="ARBA00008754"/>
    </source>
</evidence>
<gene>
    <name evidence="4" type="primary">lacB</name>
    <name evidence="4" type="ORF">EF384_06620</name>
</gene>
<keyword evidence="5" id="KW-1185">Reference proteome</keyword>
<dbReference type="SUPFAM" id="SSF89623">
    <property type="entry name" value="Ribose/Galactose isomerase RpiB/AlsB"/>
    <property type="match status" value="1"/>
</dbReference>
<dbReference type="RefSeq" id="WP_123780483.1">
    <property type="nucleotide sequence ID" value="NZ_RKMG01000020.1"/>
</dbReference>
<dbReference type="InterPro" id="IPR003500">
    <property type="entry name" value="RpiB_LacA_LacB"/>
</dbReference>
<keyword evidence="2" id="KW-0423">Lactose metabolism</keyword>
<dbReference type="PIRSF" id="PIRSF005384">
    <property type="entry name" value="RpiB_LacA_B"/>
    <property type="match status" value="1"/>
</dbReference>
<dbReference type="EMBL" id="RKMG01000020">
    <property type="protein sequence ID" value="RPA59349.1"/>
    <property type="molecule type" value="Genomic_DNA"/>
</dbReference>
<dbReference type="NCBIfam" id="NF004051">
    <property type="entry name" value="PRK05571.1"/>
    <property type="match status" value="1"/>
</dbReference>
<evidence type="ECO:0000313" key="4">
    <source>
        <dbReference type="EMBL" id="RPA59349.1"/>
    </source>
</evidence>
<evidence type="ECO:0000256" key="2">
    <source>
        <dbReference type="ARBA" id="ARBA00022736"/>
    </source>
</evidence>
<comment type="similarity">
    <text evidence="1">Belongs to the LacAB/RpiB family.</text>
</comment>
<dbReference type="Gene3D" id="3.40.1400.10">
    <property type="entry name" value="Sugar-phosphate isomerase, RpiB/LacA/LacB"/>
    <property type="match status" value="1"/>
</dbReference>
<dbReference type="AlphaFoldDB" id="A0A3N4G9B1"/>
<dbReference type="GO" id="GO:0009052">
    <property type="term" value="P:pentose-phosphate shunt, non-oxidative branch"/>
    <property type="evidence" value="ECO:0007669"/>
    <property type="project" value="TreeGrafter"/>
</dbReference>
<dbReference type="OrthoDB" id="1778624at2"/>
<reference evidence="4 5" key="1">
    <citation type="submission" date="2018-11" db="EMBL/GenBank/DDBJ databases">
        <title>Aerococcus sp. SJQ22, whole genome shotgun sequence.</title>
        <authorList>
            <person name="Sun L."/>
            <person name="Gao X."/>
            <person name="Chen W."/>
            <person name="Huang K."/>
        </authorList>
    </citation>
    <scope>NUCLEOTIDE SEQUENCE [LARGE SCALE GENOMIC DNA]</scope>
    <source>
        <strain evidence="4 5">SJQ22</strain>
    </source>
</reference>
<name>A0A3N4G9B1_9LACT</name>
<accession>A0A3N4G9B1</accession>
<dbReference type="GO" id="GO:0019316">
    <property type="term" value="P:D-allose catabolic process"/>
    <property type="evidence" value="ECO:0007669"/>
    <property type="project" value="TreeGrafter"/>
</dbReference>
<dbReference type="PANTHER" id="PTHR30345">
    <property type="entry name" value="RIBOSE-5-PHOSPHATE ISOMERASE B"/>
    <property type="match status" value="1"/>
</dbReference>
<evidence type="ECO:0000313" key="5">
    <source>
        <dbReference type="Proteomes" id="UP000273977"/>
    </source>
</evidence>
<dbReference type="GO" id="GO:0005988">
    <property type="term" value="P:lactose metabolic process"/>
    <property type="evidence" value="ECO:0007669"/>
    <property type="project" value="UniProtKB-KW"/>
</dbReference>
<dbReference type="NCBIfam" id="NF006381">
    <property type="entry name" value="PRK08622.1"/>
    <property type="match status" value="1"/>
</dbReference>
<dbReference type="NCBIfam" id="TIGR00689">
    <property type="entry name" value="rpiB_lacA_lacB"/>
    <property type="match status" value="1"/>
</dbReference>
<dbReference type="Pfam" id="PF02502">
    <property type="entry name" value="LacAB_rpiB"/>
    <property type="match status" value="1"/>
</dbReference>
<organism evidence="4 5">
    <name type="scientific">Aerococcus agrisoli</name>
    <dbReference type="NCBI Taxonomy" id="2487350"/>
    <lineage>
        <taxon>Bacteria</taxon>
        <taxon>Bacillati</taxon>
        <taxon>Bacillota</taxon>
        <taxon>Bacilli</taxon>
        <taxon>Lactobacillales</taxon>
        <taxon>Aerococcaceae</taxon>
        <taxon>Aerococcus</taxon>
    </lineage>
</organism>